<gene>
    <name evidence="1" type="ORF">RZ517_07445</name>
</gene>
<dbReference type="EMBL" id="CP146069">
    <property type="protein sequence ID" value="WWR47993.1"/>
    <property type="molecule type" value="Genomic_DNA"/>
</dbReference>
<dbReference type="SUPFAM" id="SSF52540">
    <property type="entry name" value="P-loop containing nucleoside triphosphate hydrolases"/>
    <property type="match status" value="1"/>
</dbReference>
<dbReference type="Gene3D" id="1.10.8.60">
    <property type="match status" value="1"/>
</dbReference>
<dbReference type="Proteomes" id="UP001364156">
    <property type="component" value="Chromosome"/>
</dbReference>
<proteinExistence type="predicted"/>
<dbReference type="PANTHER" id="PTHR30050">
    <property type="entry name" value="CHROMOSOMAL REPLICATION INITIATOR PROTEIN DNAA"/>
    <property type="match status" value="1"/>
</dbReference>
<protein>
    <submittedName>
        <fullName evidence="1">DnaA/Hda family protein</fullName>
    </submittedName>
</protein>
<dbReference type="PANTHER" id="PTHR30050:SF5">
    <property type="entry name" value="DNAA REGULATORY INACTIVATOR HDA"/>
    <property type="match status" value="1"/>
</dbReference>
<keyword evidence="2" id="KW-1185">Reference proteome</keyword>
<sequence length="223" mass="23536">MPQQLSFDLPVRIAHGREDFFVSSANAAAVAMIEGWQSWPGRKLALVGAEASGKTHLVHVWATLSGAKIVAAADVATADIPSLASASVAVEDVDQIAGNAEAEEALFHLHNLVLAEGHSLLFTGQNAPNFWPIALPDLASRLQGTPLVALEAPDDVLLTALMAKLFHDRQVVPTADVLPYLVRRIDRSCAAVQATVEALDAAALAQGRAVTRALAKEVLDKMG</sequence>
<dbReference type="InterPro" id="IPR027417">
    <property type="entry name" value="P-loop_NTPase"/>
</dbReference>
<reference evidence="1 2" key="1">
    <citation type="submission" date="2023-10" db="EMBL/GenBank/DDBJ databases">
        <title>Roseovarius strain S88 nov., isolated from a marine algae.</title>
        <authorList>
            <person name="Lee M.W."/>
            <person name="Lee J.K."/>
            <person name="Kim J.M."/>
            <person name="Choi D.G."/>
            <person name="Baek J.H."/>
            <person name="Bayburt H."/>
            <person name="Jung J.J."/>
            <person name="Han D.M."/>
            <person name="Jeon C.O."/>
        </authorList>
    </citation>
    <scope>NUCLEOTIDE SEQUENCE [LARGE SCALE GENOMIC DNA]</scope>
    <source>
        <strain evidence="1 2">S88</strain>
    </source>
</reference>
<name>A0ABZ2HL21_9RHOB</name>
<dbReference type="RefSeq" id="WP_338550816.1">
    <property type="nucleotide sequence ID" value="NZ_CP146069.1"/>
</dbReference>
<accession>A0ABZ2HL21</accession>
<organism evidence="1 2">
    <name type="scientific">Roseovarius phycicola</name>
    <dbReference type="NCBI Taxonomy" id="3080976"/>
    <lineage>
        <taxon>Bacteria</taxon>
        <taxon>Pseudomonadati</taxon>
        <taxon>Pseudomonadota</taxon>
        <taxon>Alphaproteobacteria</taxon>
        <taxon>Rhodobacterales</taxon>
        <taxon>Roseobacteraceae</taxon>
        <taxon>Roseovarius</taxon>
    </lineage>
</organism>
<dbReference type="Gene3D" id="3.40.50.300">
    <property type="entry name" value="P-loop containing nucleotide triphosphate hydrolases"/>
    <property type="match status" value="1"/>
</dbReference>
<evidence type="ECO:0000313" key="2">
    <source>
        <dbReference type="Proteomes" id="UP001364156"/>
    </source>
</evidence>
<evidence type="ECO:0000313" key="1">
    <source>
        <dbReference type="EMBL" id="WWR47993.1"/>
    </source>
</evidence>